<dbReference type="EMBL" id="BARW01040584">
    <property type="protein sequence ID" value="GAJ19015.1"/>
    <property type="molecule type" value="Genomic_DNA"/>
</dbReference>
<dbReference type="AlphaFoldDB" id="X1VZT5"/>
<comment type="caution">
    <text evidence="1">The sequence shown here is derived from an EMBL/GenBank/DDBJ whole genome shotgun (WGS) entry which is preliminary data.</text>
</comment>
<evidence type="ECO:0000313" key="1">
    <source>
        <dbReference type="EMBL" id="GAJ19015.1"/>
    </source>
</evidence>
<accession>X1VZT5</accession>
<feature type="non-terminal residue" evidence="1">
    <location>
        <position position="1"/>
    </location>
</feature>
<reference evidence="1" key="1">
    <citation type="journal article" date="2014" name="Front. Microbiol.">
        <title>High frequency of phylogenetically diverse reductive dehalogenase-homologous genes in deep subseafloor sedimentary metagenomes.</title>
        <authorList>
            <person name="Kawai M."/>
            <person name="Futagami T."/>
            <person name="Toyoda A."/>
            <person name="Takaki Y."/>
            <person name="Nishi S."/>
            <person name="Hori S."/>
            <person name="Arai W."/>
            <person name="Tsubouchi T."/>
            <person name="Morono Y."/>
            <person name="Uchiyama I."/>
            <person name="Ito T."/>
            <person name="Fujiyama A."/>
            <person name="Inagaki F."/>
            <person name="Takami H."/>
        </authorList>
    </citation>
    <scope>NUCLEOTIDE SEQUENCE</scope>
    <source>
        <strain evidence="1">Expedition CK06-06</strain>
    </source>
</reference>
<gene>
    <name evidence="1" type="ORF">S12H4_61243</name>
</gene>
<sequence>TLSKNFYIKGYLNIGAPKTGDIYLYNSNEPITWTAIGSPTGGQFDLVNIYYTTNTGASWAEIDTTYANVSGTNLYNEPTKWLVPDESSINCQIRVQTTDWENVVADSGISAGITGQT</sequence>
<protein>
    <submittedName>
        <fullName evidence="1">Uncharacterized protein</fullName>
    </submittedName>
</protein>
<organism evidence="1">
    <name type="scientific">marine sediment metagenome</name>
    <dbReference type="NCBI Taxonomy" id="412755"/>
    <lineage>
        <taxon>unclassified sequences</taxon>
        <taxon>metagenomes</taxon>
        <taxon>ecological metagenomes</taxon>
    </lineage>
</organism>
<proteinExistence type="predicted"/>
<name>X1VZT5_9ZZZZ</name>